<reference evidence="2 3" key="1">
    <citation type="submission" date="2023-08" db="EMBL/GenBank/DDBJ databases">
        <title>A Necator americanus chromosomal reference genome.</title>
        <authorList>
            <person name="Ilik V."/>
            <person name="Petrzelkova K.J."/>
            <person name="Pardy F."/>
            <person name="Fuh T."/>
            <person name="Niatou-Singa F.S."/>
            <person name="Gouil Q."/>
            <person name="Baker L."/>
            <person name="Ritchie M.E."/>
            <person name="Jex A.R."/>
            <person name="Gazzola D."/>
            <person name="Li H."/>
            <person name="Toshio Fujiwara R."/>
            <person name="Zhan B."/>
            <person name="Aroian R.V."/>
            <person name="Pafco B."/>
            <person name="Schwarz E.M."/>
        </authorList>
    </citation>
    <scope>NUCLEOTIDE SEQUENCE [LARGE SCALE GENOMIC DNA]</scope>
    <source>
        <strain evidence="2 3">Aroian</strain>
        <tissue evidence="2">Whole animal</tissue>
    </source>
</reference>
<protein>
    <recommendedName>
        <fullName evidence="4">Kelch repeat protein</fullName>
    </recommendedName>
</protein>
<dbReference type="Proteomes" id="UP001303046">
    <property type="component" value="Unassembled WGS sequence"/>
</dbReference>
<organism evidence="2 3">
    <name type="scientific">Necator americanus</name>
    <name type="common">Human hookworm</name>
    <dbReference type="NCBI Taxonomy" id="51031"/>
    <lineage>
        <taxon>Eukaryota</taxon>
        <taxon>Metazoa</taxon>
        <taxon>Ecdysozoa</taxon>
        <taxon>Nematoda</taxon>
        <taxon>Chromadorea</taxon>
        <taxon>Rhabditida</taxon>
        <taxon>Rhabditina</taxon>
        <taxon>Rhabditomorpha</taxon>
        <taxon>Strongyloidea</taxon>
        <taxon>Ancylostomatidae</taxon>
        <taxon>Bunostominae</taxon>
        <taxon>Necator</taxon>
    </lineage>
</organism>
<dbReference type="EMBL" id="JAVFWL010000004">
    <property type="protein sequence ID" value="KAK6747431.1"/>
    <property type="molecule type" value="Genomic_DNA"/>
</dbReference>
<evidence type="ECO:0000313" key="3">
    <source>
        <dbReference type="Proteomes" id="UP001303046"/>
    </source>
</evidence>
<sequence>MSVTSFLRRMSVDSGSPKSSRSSRESRDSRESPRHPTSRRSRLVASIDSARRRFSLQHCTDVYHHLQAVAMARDHEQLDAGSLPDLQEKPRSPQAKRVSLVAGGDRTIYLRKNRKNPTSSKFRAMLPLKASPHKSEMVPIAGGVFVYGMGDYGEGGDSVHYLDFNWILTIAEA</sequence>
<name>A0ABR1DDC0_NECAM</name>
<proteinExistence type="predicted"/>
<keyword evidence="3" id="KW-1185">Reference proteome</keyword>
<comment type="caution">
    <text evidence="2">The sequence shown here is derived from an EMBL/GenBank/DDBJ whole genome shotgun (WGS) entry which is preliminary data.</text>
</comment>
<accession>A0ABR1DDC0</accession>
<feature type="region of interest" description="Disordered" evidence="1">
    <location>
        <begin position="1"/>
        <end position="43"/>
    </location>
</feature>
<evidence type="ECO:0008006" key="4">
    <source>
        <dbReference type="Google" id="ProtNLM"/>
    </source>
</evidence>
<feature type="compositionally biased region" description="Basic and acidic residues" evidence="1">
    <location>
        <begin position="22"/>
        <end position="34"/>
    </location>
</feature>
<gene>
    <name evidence="2" type="primary">Necator_chrIV.g13849</name>
    <name evidence="2" type="ORF">RB195_000557</name>
</gene>
<evidence type="ECO:0000256" key="1">
    <source>
        <dbReference type="SAM" id="MobiDB-lite"/>
    </source>
</evidence>
<evidence type="ECO:0000313" key="2">
    <source>
        <dbReference type="EMBL" id="KAK6747431.1"/>
    </source>
</evidence>